<gene>
    <name evidence="2" type="ORF">BXY45_13916</name>
</gene>
<name>A0A315ZNU2_9ACTN</name>
<dbReference type="EMBL" id="QGDQ01000039">
    <property type="protein sequence ID" value="PWJ47285.1"/>
    <property type="molecule type" value="Genomic_DNA"/>
</dbReference>
<accession>A0A315ZNU2</accession>
<dbReference type="AlphaFoldDB" id="A0A315ZNU2"/>
<dbReference type="SUPFAM" id="SSF51004">
    <property type="entry name" value="C-terminal (heme d1) domain of cytochrome cd1-nitrite reductase"/>
    <property type="match status" value="1"/>
</dbReference>
<reference evidence="2 3" key="1">
    <citation type="submission" date="2018-03" db="EMBL/GenBank/DDBJ databases">
        <title>Genomic Encyclopedia of Archaeal and Bacterial Type Strains, Phase II (KMG-II): from individual species to whole genera.</title>
        <authorList>
            <person name="Goeker M."/>
        </authorList>
    </citation>
    <scope>NUCLEOTIDE SEQUENCE [LARGE SCALE GENOMIC DNA]</scope>
    <source>
        <strain evidence="2 3">DSM 44889</strain>
    </source>
</reference>
<dbReference type="PANTHER" id="PTHR46928">
    <property type="entry name" value="MESENCHYME-SPECIFIC CELL SURFACE GLYCOPROTEIN"/>
    <property type="match status" value="1"/>
</dbReference>
<keyword evidence="3" id="KW-1185">Reference proteome</keyword>
<comment type="caution">
    <text evidence="2">The sequence shown here is derived from an EMBL/GenBank/DDBJ whole genome shotgun (WGS) entry which is preliminary data.</text>
</comment>
<keyword evidence="1" id="KW-0732">Signal</keyword>
<dbReference type="InterPro" id="IPR052956">
    <property type="entry name" value="Mesenchyme-surface_protein"/>
</dbReference>
<dbReference type="Gene3D" id="2.130.10.10">
    <property type="entry name" value="YVTN repeat-like/Quinoprotein amine dehydrogenase"/>
    <property type="match status" value="1"/>
</dbReference>
<sequence>MILTNHPRTRRLAFIGAVVLAAGLPAAPALASPPKPSKTPGAPTFTQVARFDVVGDVAEILAATKDGRTVLHTDSGGEQVGFVDISDPATPKASGAVAVGGEPTSVATTDRYALAAVSGPDDVAVIDLASRAVIARVPLSGQPDSIAVSPDGRYAAVAVENERDEDVDDGAMPQDPPGYLAVIDLKGAPTRWKAQQVDLRGLPGLRFPTDPEPEYVTINDRGVAAVTLQENNAVVLVDLKRAKVTGSFSAGAVTQAADLTDDKKVSFTEQLKDARREPDGISWTPQGRLITADEGDYDVDLTKGQYVGGRGWTLFDTRGGVVHTPGSSFEEAIAAAGLYPDGRSDNRGVEAEGTAVGVYARGADTDKNAATRHHHGHGKGHGVPLAFIGAERADAVVVYDISDERKPRLLQVLQTGDAPEGLLALPQRGLFLASGEGDGTISVYATR</sequence>
<feature type="signal peptide" evidence="1">
    <location>
        <begin position="1"/>
        <end position="31"/>
    </location>
</feature>
<evidence type="ECO:0000313" key="3">
    <source>
        <dbReference type="Proteomes" id="UP000245469"/>
    </source>
</evidence>
<dbReference type="InterPro" id="IPR015943">
    <property type="entry name" value="WD40/YVTN_repeat-like_dom_sf"/>
</dbReference>
<evidence type="ECO:0000256" key="1">
    <source>
        <dbReference type="SAM" id="SignalP"/>
    </source>
</evidence>
<feature type="chain" id="PRO_5016362234" evidence="1">
    <location>
        <begin position="32"/>
        <end position="447"/>
    </location>
</feature>
<protein>
    <submittedName>
        <fullName evidence="2">YVTN family beta-propeller protein</fullName>
    </submittedName>
</protein>
<dbReference type="Proteomes" id="UP000245469">
    <property type="component" value="Unassembled WGS sequence"/>
</dbReference>
<organism evidence="2 3">
    <name type="scientific">Quadrisphaera granulorum</name>
    <dbReference type="NCBI Taxonomy" id="317664"/>
    <lineage>
        <taxon>Bacteria</taxon>
        <taxon>Bacillati</taxon>
        <taxon>Actinomycetota</taxon>
        <taxon>Actinomycetes</taxon>
        <taxon>Kineosporiales</taxon>
        <taxon>Kineosporiaceae</taxon>
        <taxon>Quadrisphaera</taxon>
    </lineage>
</organism>
<dbReference type="RefSeq" id="WP_109776457.1">
    <property type="nucleotide sequence ID" value="NZ_QGDQ01000039.1"/>
</dbReference>
<proteinExistence type="predicted"/>
<dbReference type="PANTHER" id="PTHR46928:SF1">
    <property type="entry name" value="MESENCHYME-SPECIFIC CELL SURFACE GLYCOPROTEIN"/>
    <property type="match status" value="1"/>
</dbReference>
<evidence type="ECO:0000313" key="2">
    <source>
        <dbReference type="EMBL" id="PWJ47285.1"/>
    </source>
</evidence>
<dbReference type="OrthoDB" id="1016457at2"/>
<dbReference type="InterPro" id="IPR011048">
    <property type="entry name" value="Haem_d1_sf"/>
</dbReference>